<name>A0A6C0BSE6_9ZZZZ</name>
<accession>A0A6C0BSE6</accession>
<dbReference type="Gene3D" id="3.30.160.60">
    <property type="entry name" value="Classic Zinc Finger"/>
    <property type="match status" value="1"/>
</dbReference>
<organism evidence="2">
    <name type="scientific">viral metagenome</name>
    <dbReference type="NCBI Taxonomy" id="1070528"/>
    <lineage>
        <taxon>unclassified sequences</taxon>
        <taxon>metagenomes</taxon>
        <taxon>organismal metagenomes</taxon>
    </lineage>
</organism>
<reference evidence="2" key="1">
    <citation type="journal article" date="2020" name="Nature">
        <title>Giant virus diversity and host interactions through global metagenomics.</title>
        <authorList>
            <person name="Schulz F."/>
            <person name="Roux S."/>
            <person name="Paez-Espino D."/>
            <person name="Jungbluth S."/>
            <person name="Walsh D.A."/>
            <person name="Denef V.J."/>
            <person name="McMahon K.D."/>
            <person name="Konstantinidis K.T."/>
            <person name="Eloe-Fadrosh E.A."/>
            <person name="Kyrpides N.C."/>
            <person name="Woyke T."/>
        </authorList>
    </citation>
    <scope>NUCLEOTIDE SEQUENCE</scope>
    <source>
        <strain evidence="2">GVMAG-M-3300018416-45</strain>
    </source>
</reference>
<evidence type="ECO:0000259" key="1">
    <source>
        <dbReference type="PROSITE" id="PS50157"/>
    </source>
</evidence>
<proteinExistence type="predicted"/>
<evidence type="ECO:0000313" key="2">
    <source>
        <dbReference type="EMBL" id="QHS94711.1"/>
    </source>
</evidence>
<sequence length="211" mass="24319">MVPFTTLNMSGYKNKIDIIELMKNEVEYMLNIAVTEYGMDPNAINDILKKRHYIIDTSKSEEDLYINVSYGRKYFHDKLRDSDGMIQCPCCPFRFTNGSTFSMHMTKKHTEIAKRHNGRHECVECCVTFNSSSDLTQHKTNAHVKPEIKCEFPDCQHKSKTVGGCISHYGRVHIGEMRDKQVCLTCNAEFNGASIHYHIARCCPTSHYHIK</sequence>
<dbReference type="EMBL" id="MN739230">
    <property type="protein sequence ID" value="QHS94711.1"/>
    <property type="molecule type" value="Genomic_DNA"/>
</dbReference>
<feature type="domain" description="C2H2-type" evidence="1">
    <location>
        <begin position="120"/>
        <end position="148"/>
    </location>
</feature>
<dbReference type="SMART" id="SM00355">
    <property type="entry name" value="ZnF_C2H2"/>
    <property type="match status" value="3"/>
</dbReference>
<dbReference type="AlphaFoldDB" id="A0A6C0BSE6"/>
<dbReference type="InterPro" id="IPR013087">
    <property type="entry name" value="Znf_C2H2_type"/>
</dbReference>
<dbReference type="PROSITE" id="PS50157">
    <property type="entry name" value="ZINC_FINGER_C2H2_2"/>
    <property type="match status" value="1"/>
</dbReference>
<protein>
    <recommendedName>
        <fullName evidence="1">C2H2-type domain-containing protein</fullName>
    </recommendedName>
</protein>
<dbReference type="PROSITE" id="PS00028">
    <property type="entry name" value="ZINC_FINGER_C2H2_1"/>
    <property type="match status" value="1"/>
</dbReference>